<keyword evidence="7 10" id="KW-0630">Potassium</keyword>
<protein>
    <recommendedName>
        <fullName evidence="3 10">NAD(P)H-hydrate epimerase</fullName>
        <ecNumber evidence="3 10">5.1.99.6</ecNumber>
    </recommendedName>
    <alternativeName>
        <fullName evidence="10">NAD(P)HX epimerase</fullName>
    </alternativeName>
</protein>
<dbReference type="GO" id="GO:0052856">
    <property type="term" value="F:NAD(P)HX epimerase activity"/>
    <property type="evidence" value="ECO:0007669"/>
    <property type="project" value="UniProtKB-UniRule"/>
</dbReference>
<dbReference type="PROSITE" id="PS51385">
    <property type="entry name" value="YJEF_N"/>
    <property type="match status" value="1"/>
</dbReference>
<evidence type="ECO:0000256" key="8">
    <source>
        <dbReference type="ARBA" id="ARBA00023027"/>
    </source>
</evidence>
<comment type="cofactor">
    <cofactor evidence="10">
        <name>K(+)</name>
        <dbReference type="ChEBI" id="CHEBI:29103"/>
    </cofactor>
    <text evidence="10">Binds 1 potassium ion per subunit.</text>
</comment>
<evidence type="ECO:0000256" key="7">
    <source>
        <dbReference type="ARBA" id="ARBA00022958"/>
    </source>
</evidence>
<dbReference type="eggNOG" id="COG0062">
    <property type="taxonomic scope" value="Bacteria"/>
</dbReference>
<evidence type="ECO:0000256" key="10">
    <source>
        <dbReference type="HAMAP-Rule" id="MF_01966"/>
    </source>
</evidence>
<keyword evidence="4 10" id="KW-0479">Metal-binding</keyword>
<feature type="binding site" evidence="10">
    <location>
        <begin position="58"/>
        <end position="62"/>
    </location>
    <ligand>
        <name>(6S)-NADPHX</name>
        <dbReference type="ChEBI" id="CHEBI:64076"/>
    </ligand>
</feature>
<evidence type="ECO:0000259" key="11">
    <source>
        <dbReference type="PROSITE" id="PS51385"/>
    </source>
</evidence>
<dbReference type="PATRIC" id="fig|1423807.3.peg.2484"/>
<comment type="caution">
    <text evidence="12">The sequence shown here is derived from an EMBL/GenBank/DDBJ whole genome shotgun (WGS) entry which is preliminary data.</text>
</comment>
<evidence type="ECO:0000256" key="6">
    <source>
        <dbReference type="ARBA" id="ARBA00022857"/>
    </source>
</evidence>
<keyword evidence="6 10" id="KW-0521">NADP</keyword>
<feature type="binding site" evidence="10">
    <location>
        <position position="157"/>
    </location>
    <ligand>
        <name>K(+)</name>
        <dbReference type="ChEBI" id="CHEBI:29103"/>
    </ligand>
</feature>
<dbReference type="GO" id="GO:0000166">
    <property type="term" value="F:nucleotide binding"/>
    <property type="evidence" value="ECO:0007669"/>
    <property type="project" value="UniProtKB-KW"/>
</dbReference>
<dbReference type="InterPro" id="IPR004443">
    <property type="entry name" value="YjeF_N_dom"/>
</dbReference>
<organism evidence="12 13">
    <name type="scientific">Paucilactobacillus suebicus DSM 5007 = KCTC 3549</name>
    <dbReference type="NCBI Taxonomy" id="1423807"/>
    <lineage>
        <taxon>Bacteria</taxon>
        <taxon>Bacillati</taxon>
        <taxon>Bacillota</taxon>
        <taxon>Bacilli</taxon>
        <taxon>Lactobacillales</taxon>
        <taxon>Lactobacillaceae</taxon>
        <taxon>Paucilactobacillus</taxon>
    </lineage>
</organism>
<comment type="catalytic activity">
    <reaction evidence="2 10">
        <text>(6R)-NADPHX = (6S)-NADPHX</text>
        <dbReference type="Rhea" id="RHEA:32227"/>
        <dbReference type="ChEBI" id="CHEBI:64076"/>
        <dbReference type="ChEBI" id="CHEBI:64077"/>
        <dbReference type="EC" id="5.1.99.6"/>
    </reaction>
</comment>
<evidence type="ECO:0000256" key="1">
    <source>
        <dbReference type="ARBA" id="ARBA00000013"/>
    </source>
</evidence>
<evidence type="ECO:0000256" key="4">
    <source>
        <dbReference type="ARBA" id="ARBA00022723"/>
    </source>
</evidence>
<comment type="function">
    <text evidence="10">Catalyzes the epimerization of the S- and R-forms of NAD(P)HX, a damaged form of NAD(P)H that is a result of enzymatic or heat-dependent hydration. This is a prerequisite for the S-specific NAD(P)H-hydrate dehydratase to allow the repair of both epimers of NAD(P)HX.</text>
</comment>
<dbReference type="InterPro" id="IPR032976">
    <property type="entry name" value="YJEFN_prot_NAXE-like"/>
</dbReference>
<feature type="binding site" evidence="10">
    <location>
        <position position="154"/>
    </location>
    <ligand>
        <name>(6S)-NADPHX</name>
        <dbReference type="ChEBI" id="CHEBI:64076"/>
    </ligand>
</feature>
<evidence type="ECO:0000313" key="12">
    <source>
        <dbReference type="EMBL" id="KRM12411.1"/>
    </source>
</evidence>
<feature type="binding site" evidence="10">
    <location>
        <position position="121"/>
    </location>
    <ligand>
        <name>K(+)</name>
        <dbReference type="ChEBI" id="CHEBI:29103"/>
    </ligand>
</feature>
<feature type="binding site" evidence="10">
    <location>
        <position position="136"/>
    </location>
    <ligand>
        <name>(6S)-NADPHX</name>
        <dbReference type="ChEBI" id="CHEBI:64076"/>
    </ligand>
</feature>
<keyword evidence="13" id="KW-1185">Reference proteome</keyword>
<evidence type="ECO:0000256" key="2">
    <source>
        <dbReference type="ARBA" id="ARBA00000909"/>
    </source>
</evidence>
<reference evidence="12 13" key="1">
    <citation type="journal article" date="2015" name="Genome Announc.">
        <title>Expanding the biotechnology potential of lactobacilli through comparative genomics of 213 strains and associated genera.</title>
        <authorList>
            <person name="Sun Z."/>
            <person name="Harris H.M."/>
            <person name="McCann A."/>
            <person name="Guo C."/>
            <person name="Argimon S."/>
            <person name="Zhang W."/>
            <person name="Yang X."/>
            <person name="Jeffery I.B."/>
            <person name="Cooney J.C."/>
            <person name="Kagawa T.F."/>
            <person name="Liu W."/>
            <person name="Song Y."/>
            <person name="Salvetti E."/>
            <person name="Wrobel A."/>
            <person name="Rasinkangas P."/>
            <person name="Parkhill J."/>
            <person name="Rea M.C."/>
            <person name="O'Sullivan O."/>
            <person name="Ritari J."/>
            <person name="Douillard F.P."/>
            <person name="Paul Ross R."/>
            <person name="Yang R."/>
            <person name="Briner A.E."/>
            <person name="Felis G.E."/>
            <person name="de Vos W.M."/>
            <person name="Barrangou R."/>
            <person name="Klaenhammer T.R."/>
            <person name="Caufield P.W."/>
            <person name="Cui Y."/>
            <person name="Zhang H."/>
            <person name="O'Toole P.W."/>
        </authorList>
    </citation>
    <scope>NUCLEOTIDE SEQUENCE [LARGE SCALE GENOMIC DNA]</scope>
    <source>
        <strain evidence="12 13">DSM 5007</strain>
    </source>
</reference>
<proteinExistence type="inferred from homology"/>
<dbReference type="STRING" id="1423807.FD16_GL002406"/>
<dbReference type="EMBL" id="AZGF01000008">
    <property type="protein sequence ID" value="KRM12411.1"/>
    <property type="molecule type" value="Genomic_DNA"/>
</dbReference>
<evidence type="ECO:0000256" key="3">
    <source>
        <dbReference type="ARBA" id="ARBA00012228"/>
    </source>
</evidence>
<keyword evidence="9 10" id="KW-0413">Isomerase</keyword>
<feature type="binding site" evidence="10">
    <location>
        <position position="59"/>
    </location>
    <ligand>
        <name>K(+)</name>
        <dbReference type="ChEBI" id="CHEBI:29103"/>
    </ligand>
</feature>
<dbReference type="SUPFAM" id="SSF64153">
    <property type="entry name" value="YjeF N-terminal domain-like"/>
    <property type="match status" value="1"/>
</dbReference>
<keyword evidence="8 10" id="KW-0520">NAD</keyword>
<name>A0A0R1W9A5_9LACO</name>
<dbReference type="Proteomes" id="UP000051820">
    <property type="component" value="Unassembled WGS sequence"/>
</dbReference>
<keyword evidence="5 10" id="KW-0547">Nucleotide-binding</keyword>
<evidence type="ECO:0000256" key="9">
    <source>
        <dbReference type="ARBA" id="ARBA00023235"/>
    </source>
</evidence>
<dbReference type="GO" id="GO:0046872">
    <property type="term" value="F:metal ion binding"/>
    <property type="evidence" value="ECO:0007669"/>
    <property type="project" value="UniProtKB-KW"/>
</dbReference>
<feature type="binding site" evidence="10">
    <location>
        <begin position="125"/>
        <end position="131"/>
    </location>
    <ligand>
        <name>(6S)-NADPHX</name>
        <dbReference type="ChEBI" id="CHEBI:64076"/>
    </ligand>
</feature>
<dbReference type="EC" id="5.1.99.6" evidence="3 10"/>
<feature type="domain" description="YjeF N-terminal" evidence="11">
    <location>
        <begin position="10"/>
        <end position="210"/>
    </location>
</feature>
<comment type="catalytic activity">
    <reaction evidence="1 10">
        <text>(6R)-NADHX = (6S)-NADHX</text>
        <dbReference type="Rhea" id="RHEA:32215"/>
        <dbReference type="ChEBI" id="CHEBI:64074"/>
        <dbReference type="ChEBI" id="CHEBI:64075"/>
        <dbReference type="EC" id="5.1.99.6"/>
    </reaction>
</comment>
<gene>
    <name evidence="10" type="primary">nnrE</name>
    <name evidence="12" type="ORF">FD16_GL002406</name>
</gene>
<dbReference type="NCBIfam" id="TIGR00197">
    <property type="entry name" value="yjeF_nterm"/>
    <property type="match status" value="1"/>
</dbReference>
<evidence type="ECO:0000256" key="5">
    <source>
        <dbReference type="ARBA" id="ARBA00022741"/>
    </source>
</evidence>
<dbReference type="Pfam" id="PF03853">
    <property type="entry name" value="YjeF_N"/>
    <property type="match status" value="1"/>
</dbReference>
<dbReference type="InterPro" id="IPR036652">
    <property type="entry name" value="YjeF_N_dom_sf"/>
</dbReference>
<dbReference type="PANTHER" id="PTHR13232:SF10">
    <property type="entry name" value="NAD(P)H-HYDRATE EPIMERASE"/>
    <property type="match status" value="1"/>
</dbReference>
<dbReference type="Gene3D" id="3.40.50.10260">
    <property type="entry name" value="YjeF N-terminal domain"/>
    <property type="match status" value="1"/>
</dbReference>
<comment type="similarity">
    <text evidence="10">Belongs to the NnrE/AIBP family.</text>
</comment>
<dbReference type="AlphaFoldDB" id="A0A0R1W9A5"/>
<sequence length="210" mass="22566">MTKAITAAQMKHYDQYTINTIGIPSMVLMERASLALRDEILKQYPQAQNITIVAGSGNNGGDGLCVARLLQIAGKHTTVIEAGNPNHFSEEHRAQAKTCDYYRIPQLTTLDTIDSADLLVDAIFGIGIDREVRDPYASIINQMNAASAPIIAVDVPSGINTDTGEVLGTAIKADTTVTFTFNKIGLTTKNGQQYAGRIVVADDMGTYATD</sequence>
<accession>A0A0R1W9A5</accession>
<dbReference type="HAMAP" id="MF_01966">
    <property type="entry name" value="NADHX_epimerase"/>
    <property type="match status" value="1"/>
</dbReference>
<evidence type="ECO:0000313" key="13">
    <source>
        <dbReference type="Proteomes" id="UP000051820"/>
    </source>
</evidence>
<dbReference type="PANTHER" id="PTHR13232">
    <property type="entry name" value="NAD(P)H-HYDRATE EPIMERASE"/>
    <property type="match status" value="1"/>
</dbReference>